<feature type="domain" description="TNase-like" evidence="4">
    <location>
        <begin position="53"/>
        <end position="187"/>
    </location>
</feature>
<dbReference type="AlphaFoldDB" id="A0A494Z574"/>
<dbReference type="Pfam" id="PF00565">
    <property type="entry name" value="SNase"/>
    <property type="match status" value="1"/>
</dbReference>
<keyword evidence="1" id="KW-0540">Nuclease</keyword>
<reference evidence="5 6" key="1">
    <citation type="journal article" date="2016" name="Antonie Van Leeuwenhoek">
        <title>Lysinibacillus endophyticus sp. nov., an indole-3-acetic acid producing endophytic bacterium isolated from corn root (Zea mays cv. Xinken-5).</title>
        <authorList>
            <person name="Yu J."/>
            <person name="Guan X."/>
            <person name="Liu C."/>
            <person name="Xiang W."/>
            <person name="Yu Z."/>
            <person name="Liu X."/>
            <person name="Wang G."/>
        </authorList>
    </citation>
    <scope>NUCLEOTIDE SEQUENCE [LARGE SCALE GENOMIC DNA]</scope>
    <source>
        <strain evidence="5 6">DSM 100506</strain>
    </source>
</reference>
<accession>A0A494Z574</accession>
<keyword evidence="6" id="KW-1185">Reference proteome</keyword>
<organism evidence="5 6">
    <name type="scientific">Ureibacillus endophyticus</name>
    <dbReference type="NCBI Taxonomy" id="1978490"/>
    <lineage>
        <taxon>Bacteria</taxon>
        <taxon>Bacillati</taxon>
        <taxon>Bacillota</taxon>
        <taxon>Bacilli</taxon>
        <taxon>Bacillales</taxon>
        <taxon>Caryophanaceae</taxon>
        <taxon>Ureibacillus</taxon>
    </lineage>
</organism>
<dbReference type="Proteomes" id="UP000272238">
    <property type="component" value="Unassembled WGS sequence"/>
</dbReference>
<dbReference type="SMART" id="SM00318">
    <property type="entry name" value="SNc"/>
    <property type="match status" value="1"/>
</dbReference>
<keyword evidence="2" id="KW-0255">Endonuclease</keyword>
<protein>
    <submittedName>
        <fullName evidence="5">Micrococcal nuclease</fullName>
    </submittedName>
</protein>
<name>A0A494Z574_9BACL</name>
<comment type="caution">
    <text evidence="5">The sequence shown here is derived from an EMBL/GenBank/DDBJ whole genome shotgun (WGS) entry which is preliminary data.</text>
</comment>
<evidence type="ECO:0000256" key="3">
    <source>
        <dbReference type="ARBA" id="ARBA00022801"/>
    </source>
</evidence>
<dbReference type="PROSITE" id="PS50830">
    <property type="entry name" value="TNASE_3"/>
    <property type="match status" value="1"/>
</dbReference>
<dbReference type="GO" id="GO:0016787">
    <property type="term" value="F:hydrolase activity"/>
    <property type="evidence" value="ECO:0007669"/>
    <property type="project" value="UniProtKB-KW"/>
</dbReference>
<proteinExistence type="predicted"/>
<dbReference type="InterPro" id="IPR035437">
    <property type="entry name" value="SNase_OB-fold_sf"/>
</dbReference>
<dbReference type="Gene3D" id="2.40.50.90">
    <property type="match status" value="1"/>
</dbReference>
<dbReference type="PANTHER" id="PTHR12302:SF3">
    <property type="entry name" value="SERINE_THREONINE-PROTEIN KINASE 31"/>
    <property type="match status" value="1"/>
</dbReference>
<dbReference type="GO" id="GO:0004519">
    <property type="term" value="F:endonuclease activity"/>
    <property type="evidence" value="ECO:0007669"/>
    <property type="project" value="UniProtKB-KW"/>
</dbReference>
<dbReference type="InterPro" id="IPR016071">
    <property type="entry name" value="Staphylococal_nuclease_OB-fold"/>
</dbReference>
<evidence type="ECO:0000313" key="6">
    <source>
        <dbReference type="Proteomes" id="UP000272238"/>
    </source>
</evidence>
<dbReference type="SUPFAM" id="SSF50199">
    <property type="entry name" value="Staphylococcal nuclease"/>
    <property type="match status" value="1"/>
</dbReference>
<dbReference type="EMBL" id="RBZN01000013">
    <property type="protein sequence ID" value="RKQ17667.1"/>
    <property type="molecule type" value="Genomic_DNA"/>
</dbReference>
<evidence type="ECO:0000256" key="2">
    <source>
        <dbReference type="ARBA" id="ARBA00022759"/>
    </source>
</evidence>
<evidence type="ECO:0000256" key="1">
    <source>
        <dbReference type="ARBA" id="ARBA00022722"/>
    </source>
</evidence>
<sequence length="203" mass="23350">MKASDIKTIITSGTVILAVVLYLLFNNSSKESEQISDEYKITPELAVEATGNELIEAQYISINDGDTFRVKVNGQEERIRLLMIDTPEMNYDKKDPMPYAEEAKSYTLNLLENASKIELLYDVGPETDNYGRLLTYVFVDDVLLQELLLKEGYAAVRYINEPNNTLEKEFREIEETAKANKLNIWEHENYLQKDGFHPEVIQN</sequence>
<keyword evidence="3" id="KW-0378">Hydrolase</keyword>
<evidence type="ECO:0000259" key="4">
    <source>
        <dbReference type="PROSITE" id="PS50830"/>
    </source>
</evidence>
<gene>
    <name evidence="5" type="ORF">D8M03_07135</name>
</gene>
<dbReference type="OrthoDB" id="4376109at2"/>
<dbReference type="PANTHER" id="PTHR12302">
    <property type="entry name" value="EBNA2 BINDING PROTEIN P100"/>
    <property type="match status" value="1"/>
</dbReference>
<dbReference type="RefSeq" id="WP_121214093.1">
    <property type="nucleotide sequence ID" value="NZ_JAMYWW010000001.1"/>
</dbReference>
<evidence type="ECO:0000313" key="5">
    <source>
        <dbReference type="EMBL" id="RKQ17667.1"/>
    </source>
</evidence>